<dbReference type="OrthoDB" id="442562at2759"/>
<feature type="region of interest" description="Disordered" evidence="1">
    <location>
        <begin position="2152"/>
        <end position="2178"/>
    </location>
</feature>
<feature type="compositionally biased region" description="Basic and acidic residues" evidence="1">
    <location>
        <begin position="852"/>
        <end position="877"/>
    </location>
</feature>
<evidence type="ECO:0000256" key="2">
    <source>
        <dbReference type="SAM" id="Phobius"/>
    </source>
</evidence>
<evidence type="ECO:0000313" key="5">
    <source>
        <dbReference type="Proteomes" id="UP000186817"/>
    </source>
</evidence>
<proteinExistence type="predicted"/>
<comment type="caution">
    <text evidence="4">The sequence shown here is derived from an EMBL/GenBank/DDBJ whole genome shotgun (WGS) entry which is preliminary data.</text>
</comment>
<keyword evidence="5" id="KW-1185">Reference proteome</keyword>
<sequence length="3015" mass="336652">MAGEKQKPRLQAASAAQAAKGRRYAPTQVAARGRVAAPGTMRCQWFCALAVLGPLTSALKTTEVAVAGGAMHRTHQPPAADVAADQIVDAAQAAEHSLADIEQRAEHVHLQKVGESRRLKNLGRDCYYRCHDVQPGSSLERVDQLIDDLRAGAEQDMTQEEHMVTVSELQEENDELQERAASDNPDEAFEWILEVYRPGASHDTLRGELARDILIYKETEAAKDVAVRGRQVLYLFDQYFKTNEEAAVKDRKARKVRDPEAQAEVGRTRCAKAGIPKGEFPRSEEDLISKSDKQAHFPDIPIGASARPVSLITANGHHPKAFRTPASRYPKHVVRTTWVFTKKWTELEKDLDVRTLENRVAKLPDPATLSITIFKRPEDDPEPEEDSEAEAEPEPRDEKRSAQLKLEAESIEHKFTHRPKNPYCKVCQKAKMLAPHARKRGGSSTIMAKKFGDHVTIDHIITRDLRDFGIEGEKVALVVKDVCTNFRYVYPSSTKDGEQVYENLLHYFQVDDDVGIIYSDNAPELEDATRKFKIRHNTSRPYADESKSVIEREIRTILEGTRANLTQAGIPEKLWPYAAQHHAMALNLSRRLDTGQIPWTERFGENFSGKLVPFGAKVLFWNNPKQNVTDASKFAPKGEDGIFLGYHVQPGFIWRQEYLVAPLKGSRDAIENDDLKVIRAKRMELPIGDVIFPLLESEVSDRRPPSLDDQNCFVQDAGCKGVQPVDDAPDSPDLDDIFDSGIDLYEELAKMRKASSEVVPIPDGDEPPKEKDSKEFSSDATSPAEAEAAKPKPKEVAKPPPRPHDPSVMPDGTPVPKGYNFDGVRLVRNKKGSQRPPDTSSEDWHSMSTGQREADKERYQAKLRREAAAREQAERDAAPAMPVVQSAAEPHREKMASLYWQKLDAINREQHALVARVVNQAEIDRTPEAKTAMDKEWQKLVDKSCWLHSKVREYRDVVADVVSRGIKAHFGRVFEICSLKGDELPPGHPDRKWKGRSVFQGNRVSDEHNDHAIFAELGSSPASMEAAKVIDVFGSQPGYSKQQADARQAYTQALFKGIETWVRLPRNRWPKEWGNKFQDPVVPLRLALYGHPDSGGIWEKHCEDQLRTVGWVAVLPEIWQSIFYHPELDLLLVIYVDDFKMAGPTHNLAKGWKTIESVIDMDPPEPFGRYFGCNHFEKTGVKLPRSAHPFAYVFDKKTAAPARGNPRPQVREDYWEVDPELGAVVRHHVYPRKRLYVPTTGDVEKFPDLSELRFTDINEGPIVEHDTLTPNIPKYEDWWTGRTVFPLPGTSAESVRHALAASKGKPSRSKAEAKREAKASQFRGTDTICQDSVPSMEKPVNVMTYDMRDFLISCVDRYCQLAKVNKQSLATVPTPFSENRVAKPLEENEPAGRLQPIASKVLMKILFAARMARWDLLRATQSLASRVTKWGKDCDAALHRLVCYINSSLDVRMQGFIGDRINECKLWLFCDADWSGEHDRKSTSGCAMYLVGPNTYYPLNAFSKKQTSITMSSTESEVVSANHGVRAQGLPSLSLWIFLWRQVEIDPANHKVRPKTPCPVKIDGVIARVDPELDEIRYGENPNGRTIANLQGLNVGLSDRFQIQFLEDNQATITIVTKGDSEKMRHTDRTQNISFGWLKQQFEVKHFNMVNVDTSEQVADVFTKPFAEKAKWLHALRLINHIDCPGIAPKKGKDSDSHLVAKPTITAPSLGRPDVESAAEQLLSAKDFSYKGLQSLAELFPTKGDTARLEWLHSLLWCAVFGDELSQTTSEDYTNTIAAVYAEKPPQVAAQVTFAGSANSDQFPTIRRLAEVSDEGLSRIQPGDSRGRERGLVIVSDSTTVFMAGKRTFCDLAPDFKELRSGNGILSHYHYLEYAPIWGAALPSIVDKAHELVGAIAQQSSRPQALAVDIIIVWMGNELVGRRGVFVDPNVPKWNQTAENMQATGIWESVASKVCGQIQRLAALKGRPCVNSVQLLGDAYPGDYKLPPEYRDAVRMFFAYARGRGLKTGSLDVAVSAIPKYDGYHFREDRTHRSAFANVLAQRARCVQAEATLSSLTEEHLRFLQDTYPYDRYGERVYRMKHVFDRALFNAQHSRRLLRQAEIQQSTEDCPDPWETEWVAPPEEPVTGLREVELPADMQSWAFAQQAAEERRKRELADVTRRPRPASAEAASSSAGPEVASFDEVMAAIPYRTPESQTIAGLKKMRAEGEAIQAAAKAARDAAAPRSGGRLMPAKEDLIGYSWDEDAILNEMLGASDEDYGAHDEEGMVVLTKADIPTNYLKQPPKWLHQPAKTLIGIVRGAIGSLPSRKGKWVLVQEALDYLGELKNVWLGRRYLLSIMAFDNKGRFQIAGTEKDKRSGYVDTALWPLWIAAAHGHSNKIAGEIDDNDLATCWYWDQSREDLGNAAAFKGTPIQARGEYPTRLYHRTTRDAALAIVEGELIPGYGRSGKYHNYFAKATLDELGERGGVRANLSFEMVFDTTEVLQHAWLFETSSEGVLCREPVPGSCVLFVRDTSKNVIIWSRPEPEAEEEGEEITVDAPLTSAPPADTEPEFVVPEENDEELVDVAVEVEAPLPAPPSGGQDDVAIEDSTAYDMEEEIPNEPQDAAVEADEADTPMEAAEPTVPEMTPGDLALVRGEAVAPTMPPQPVTEFLPLPAPETGGRRRACPGCGFQHFVGQMICLGCGGSIIKASSQQQRKRVKTGRWFQEEAAARATGKRKSDLTVEDVITNMRTEAGGRGLQSLDSAALEKAKQIHKLAERNGFSTIVARFDSDVEYTLASIRQGYDRDFLRIEDVLVHSALPNLGRSQAQRSLGTGTFGSGSGYDRVERMESIARLLYFDEPQGPAALRAGLIEVITDPPLCIMWLGVAYSVRSFVEVFTTHKIVDRIQCFNQVVWIDPSLEYSTEKLRQARESREAQARANARNAAWKGGKSDKGALPAIAPQRWSKQKKQHSDVEDIDFFMGMPKLAWVIVLDCIACIFFVVGLRVVTQCARKRSDVDSWALIRNFKPGVPA</sequence>
<feature type="compositionally biased region" description="Basic and acidic residues" evidence="1">
    <location>
        <begin position="393"/>
        <end position="402"/>
    </location>
</feature>
<dbReference type="CDD" id="cd09272">
    <property type="entry name" value="RNase_HI_RT_Ty1"/>
    <property type="match status" value="1"/>
</dbReference>
<accession>A0A1Q9F5M7</accession>
<dbReference type="InterPro" id="IPR012337">
    <property type="entry name" value="RNaseH-like_sf"/>
</dbReference>
<protein>
    <submittedName>
        <fullName evidence="4">Copia protein</fullName>
    </submittedName>
</protein>
<feature type="region of interest" description="Disordered" evidence="1">
    <location>
        <begin position="371"/>
        <end position="402"/>
    </location>
</feature>
<feature type="compositionally biased region" description="Basic and acidic residues" evidence="1">
    <location>
        <begin position="766"/>
        <end position="777"/>
    </location>
</feature>
<feature type="domain" description="Integrase catalytic" evidence="3">
    <location>
        <begin position="431"/>
        <end position="606"/>
    </location>
</feature>
<evidence type="ECO:0000259" key="3">
    <source>
        <dbReference type="PROSITE" id="PS50994"/>
    </source>
</evidence>
<feature type="compositionally biased region" description="Low complexity" evidence="1">
    <location>
        <begin position="2165"/>
        <end position="2178"/>
    </location>
</feature>
<dbReference type="SUPFAM" id="SSF56399">
    <property type="entry name" value="ADP-ribosylation"/>
    <property type="match status" value="1"/>
</dbReference>
<evidence type="ECO:0000256" key="1">
    <source>
        <dbReference type="SAM" id="MobiDB-lite"/>
    </source>
</evidence>
<feature type="transmembrane region" description="Helical" evidence="2">
    <location>
        <begin position="2969"/>
        <end position="2990"/>
    </location>
</feature>
<dbReference type="Proteomes" id="UP000186817">
    <property type="component" value="Unassembled WGS sequence"/>
</dbReference>
<feature type="compositionally biased region" description="Acidic residues" evidence="1">
    <location>
        <begin position="379"/>
        <end position="392"/>
    </location>
</feature>
<keyword evidence="2" id="KW-0812">Transmembrane</keyword>
<dbReference type="InterPro" id="IPR001584">
    <property type="entry name" value="Integrase_cat-core"/>
</dbReference>
<dbReference type="GO" id="GO:0003676">
    <property type="term" value="F:nucleic acid binding"/>
    <property type="evidence" value="ECO:0007669"/>
    <property type="project" value="InterPro"/>
</dbReference>
<dbReference type="SUPFAM" id="SSF53098">
    <property type="entry name" value="Ribonuclease H-like"/>
    <property type="match status" value="1"/>
</dbReference>
<feature type="region of interest" description="Disordered" evidence="1">
    <location>
        <begin position="753"/>
        <end position="889"/>
    </location>
</feature>
<dbReference type="EMBL" id="LSRX01000008">
    <property type="protein sequence ID" value="OLQ15004.1"/>
    <property type="molecule type" value="Genomic_DNA"/>
</dbReference>
<feature type="compositionally biased region" description="Basic and acidic residues" evidence="1">
    <location>
        <begin position="1309"/>
        <end position="1318"/>
    </location>
</feature>
<name>A0A1Q9F5M7_SYMMI</name>
<keyword evidence="2" id="KW-1133">Transmembrane helix</keyword>
<dbReference type="PROSITE" id="PS50994">
    <property type="entry name" value="INTEGRASE"/>
    <property type="match status" value="1"/>
</dbReference>
<dbReference type="GO" id="GO:0015074">
    <property type="term" value="P:DNA integration"/>
    <property type="evidence" value="ECO:0007669"/>
    <property type="project" value="InterPro"/>
</dbReference>
<dbReference type="Gene3D" id="3.30.420.10">
    <property type="entry name" value="Ribonuclease H-like superfamily/Ribonuclease H"/>
    <property type="match status" value="1"/>
</dbReference>
<feature type="compositionally biased region" description="Basic and acidic residues" evidence="1">
    <location>
        <begin position="2152"/>
        <end position="2161"/>
    </location>
</feature>
<feature type="region of interest" description="Disordered" evidence="1">
    <location>
        <begin position="1"/>
        <end position="24"/>
    </location>
</feature>
<dbReference type="InterPro" id="IPR036397">
    <property type="entry name" value="RNaseH_sf"/>
</dbReference>
<feature type="region of interest" description="Disordered" evidence="1">
    <location>
        <begin position="1300"/>
        <end position="1323"/>
    </location>
</feature>
<keyword evidence="2" id="KW-0472">Membrane</keyword>
<reference evidence="4 5" key="1">
    <citation type="submission" date="2016-02" db="EMBL/GenBank/DDBJ databases">
        <title>Genome analysis of coral dinoflagellate symbionts highlights evolutionary adaptations to a symbiotic lifestyle.</title>
        <authorList>
            <person name="Aranda M."/>
            <person name="Li Y."/>
            <person name="Liew Y.J."/>
            <person name="Baumgarten S."/>
            <person name="Simakov O."/>
            <person name="Wilson M."/>
            <person name="Piel J."/>
            <person name="Ashoor H."/>
            <person name="Bougouffa S."/>
            <person name="Bajic V.B."/>
            <person name="Ryu T."/>
            <person name="Ravasi T."/>
            <person name="Bayer T."/>
            <person name="Micklem G."/>
            <person name="Kim H."/>
            <person name="Bhak J."/>
            <person name="Lajeunesse T.C."/>
            <person name="Voolstra C.R."/>
        </authorList>
    </citation>
    <scope>NUCLEOTIDE SEQUENCE [LARGE SCALE GENOMIC DNA]</scope>
    <source>
        <strain evidence="4 5">CCMP2467</strain>
    </source>
</reference>
<evidence type="ECO:0000313" key="4">
    <source>
        <dbReference type="EMBL" id="OLQ15004.1"/>
    </source>
</evidence>
<organism evidence="4 5">
    <name type="scientific">Symbiodinium microadriaticum</name>
    <name type="common">Dinoflagellate</name>
    <name type="synonym">Zooxanthella microadriatica</name>
    <dbReference type="NCBI Taxonomy" id="2951"/>
    <lineage>
        <taxon>Eukaryota</taxon>
        <taxon>Sar</taxon>
        <taxon>Alveolata</taxon>
        <taxon>Dinophyceae</taxon>
        <taxon>Suessiales</taxon>
        <taxon>Symbiodiniaceae</taxon>
        <taxon>Symbiodinium</taxon>
    </lineage>
</organism>
<feature type="compositionally biased region" description="Basic and acidic residues" evidence="1">
    <location>
        <begin position="787"/>
        <end position="805"/>
    </location>
</feature>
<gene>
    <name evidence="4" type="primary">GIP</name>
    <name evidence="4" type="ORF">AK812_SmicGene853</name>
</gene>